<protein>
    <submittedName>
        <fullName evidence="1">Uncharacterized protein</fullName>
    </submittedName>
</protein>
<evidence type="ECO:0000313" key="1">
    <source>
        <dbReference type="EMBL" id="KAF7811955.1"/>
    </source>
</evidence>
<dbReference type="EMBL" id="JAAIUW010000010">
    <property type="protein sequence ID" value="KAF7811955.1"/>
    <property type="molecule type" value="Genomic_DNA"/>
</dbReference>
<organism evidence="1 2">
    <name type="scientific">Senna tora</name>
    <dbReference type="NCBI Taxonomy" id="362788"/>
    <lineage>
        <taxon>Eukaryota</taxon>
        <taxon>Viridiplantae</taxon>
        <taxon>Streptophyta</taxon>
        <taxon>Embryophyta</taxon>
        <taxon>Tracheophyta</taxon>
        <taxon>Spermatophyta</taxon>
        <taxon>Magnoliopsida</taxon>
        <taxon>eudicotyledons</taxon>
        <taxon>Gunneridae</taxon>
        <taxon>Pentapetalae</taxon>
        <taxon>rosids</taxon>
        <taxon>fabids</taxon>
        <taxon>Fabales</taxon>
        <taxon>Fabaceae</taxon>
        <taxon>Caesalpinioideae</taxon>
        <taxon>Cassia clade</taxon>
        <taxon>Senna</taxon>
    </lineage>
</organism>
<dbReference type="Proteomes" id="UP000634136">
    <property type="component" value="Unassembled WGS sequence"/>
</dbReference>
<name>A0A834W6P6_9FABA</name>
<proteinExistence type="predicted"/>
<gene>
    <name evidence="1" type="ORF">G2W53_032931</name>
</gene>
<dbReference type="AlphaFoldDB" id="A0A834W6P6"/>
<sequence>MFMGSRLITLPKYCGGRGKDRGTRPLAAAAIDAMVICFCSRNWMEVKSPLAALMEARISFRILLLRGEYFSCALCTVSSDNGASFQVWEEASSSSRSDRTTVFSVDFPFPLPDLDRCHGLEPVVAQKTFAQHRFPSADQDECLREVGDVFGRESDGFIDERWKRNGKESDDRRGDQREMDVLREREMREWVWPRDL</sequence>
<keyword evidence="2" id="KW-1185">Reference proteome</keyword>
<accession>A0A834W6P6</accession>
<evidence type="ECO:0000313" key="2">
    <source>
        <dbReference type="Proteomes" id="UP000634136"/>
    </source>
</evidence>
<reference evidence="1" key="1">
    <citation type="submission" date="2020-09" db="EMBL/GenBank/DDBJ databases">
        <title>Genome-Enabled Discovery of Anthraquinone Biosynthesis in Senna tora.</title>
        <authorList>
            <person name="Kang S.-H."/>
            <person name="Pandey R.P."/>
            <person name="Lee C.-M."/>
            <person name="Sim J.-S."/>
            <person name="Jeong J.-T."/>
            <person name="Choi B.-S."/>
            <person name="Jung M."/>
            <person name="Ginzburg D."/>
            <person name="Zhao K."/>
            <person name="Won S.Y."/>
            <person name="Oh T.-J."/>
            <person name="Yu Y."/>
            <person name="Kim N.-H."/>
            <person name="Lee O.R."/>
            <person name="Lee T.-H."/>
            <person name="Bashyal P."/>
            <person name="Kim T.-S."/>
            <person name="Lee W.-H."/>
            <person name="Kawkins C."/>
            <person name="Kim C.-K."/>
            <person name="Kim J.S."/>
            <person name="Ahn B.O."/>
            <person name="Rhee S.Y."/>
            <person name="Sohng J.K."/>
        </authorList>
    </citation>
    <scope>NUCLEOTIDE SEQUENCE</scope>
    <source>
        <tissue evidence="1">Leaf</tissue>
    </source>
</reference>
<comment type="caution">
    <text evidence="1">The sequence shown here is derived from an EMBL/GenBank/DDBJ whole genome shotgun (WGS) entry which is preliminary data.</text>
</comment>